<dbReference type="AlphaFoldDB" id="A0A9J7BXU8"/>
<dbReference type="KEGG" id="orp:MOP44_08230"/>
<dbReference type="CDD" id="cd00063">
    <property type="entry name" value="FN3"/>
    <property type="match status" value="1"/>
</dbReference>
<dbReference type="InterPro" id="IPR003961">
    <property type="entry name" value="FN3_dom"/>
</dbReference>
<evidence type="ECO:0000313" key="2">
    <source>
        <dbReference type="EMBL" id="UWZ85918.1"/>
    </source>
</evidence>
<accession>A0A9J7BXU8</accession>
<dbReference type="Gene3D" id="2.60.40.10">
    <property type="entry name" value="Immunoglobulins"/>
    <property type="match status" value="1"/>
</dbReference>
<dbReference type="PROSITE" id="PS50853">
    <property type="entry name" value="FN3"/>
    <property type="match status" value="1"/>
</dbReference>
<dbReference type="SUPFAM" id="SSF49265">
    <property type="entry name" value="Fibronectin type III"/>
    <property type="match status" value="1"/>
</dbReference>
<gene>
    <name evidence="2" type="ORF">MOP44_08230</name>
</gene>
<dbReference type="EMBL" id="CP093313">
    <property type="protein sequence ID" value="UWZ85918.1"/>
    <property type="molecule type" value="Genomic_DNA"/>
</dbReference>
<reference evidence="2" key="1">
    <citation type="submission" date="2021-04" db="EMBL/GenBank/DDBJ databases">
        <title>Phylogenetic analysis of Acidobacteriaceae.</title>
        <authorList>
            <person name="Qiu L."/>
            <person name="Zhang Q."/>
        </authorList>
    </citation>
    <scope>NUCLEOTIDE SEQUENCE</scope>
    <source>
        <strain evidence="2">DSM 25168</strain>
    </source>
</reference>
<feature type="domain" description="Fibronectin type-III" evidence="1">
    <location>
        <begin position="261"/>
        <end position="358"/>
    </location>
</feature>
<evidence type="ECO:0000313" key="3">
    <source>
        <dbReference type="Proteomes" id="UP001059380"/>
    </source>
</evidence>
<organism evidence="2 3">
    <name type="scientific">Occallatibacter riparius</name>
    <dbReference type="NCBI Taxonomy" id="1002689"/>
    <lineage>
        <taxon>Bacteria</taxon>
        <taxon>Pseudomonadati</taxon>
        <taxon>Acidobacteriota</taxon>
        <taxon>Terriglobia</taxon>
        <taxon>Terriglobales</taxon>
        <taxon>Acidobacteriaceae</taxon>
        <taxon>Occallatibacter</taxon>
    </lineage>
</organism>
<dbReference type="RefSeq" id="WP_260795547.1">
    <property type="nucleotide sequence ID" value="NZ_CP093313.1"/>
</dbReference>
<name>A0A9J7BXU8_9BACT</name>
<dbReference type="InterPro" id="IPR013783">
    <property type="entry name" value="Ig-like_fold"/>
</dbReference>
<protein>
    <submittedName>
        <fullName evidence="2">Fibronectin type III domain-containing protein</fullName>
    </submittedName>
</protein>
<dbReference type="InterPro" id="IPR036116">
    <property type="entry name" value="FN3_sf"/>
</dbReference>
<keyword evidence="3" id="KW-1185">Reference proteome</keyword>
<evidence type="ECO:0000259" key="1">
    <source>
        <dbReference type="PROSITE" id="PS50853"/>
    </source>
</evidence>
<dbReference type="Proteomes" id="UP001059380">
    <property type="component" value="Chromosome"/>
</dbReference>
<sequence length="358" mass="37365">MSIARQGAAAALLAAVICVTGCGTPGAPQPPSLNLPERVTDLSATRTGNQITLTWTMPKRTTDRVLLKGDIAADVCWNEGASHCVPAGEVSFVPSAEASFTGPLPGTLATGAPRPVSYFVELKNRKGKSAGLSNAGVILAGQAPAPVTGLAAEVRKQGVVLRWSAADSKESIRLKRTLLNPPEAKPKEGPLTPAAEPVTLDLLVEPDGGGAMDKEIRFGRSYEYRAQRIARITAEGKQIELDGELSAPVRIAAEDIFPPVVPAGLAAVATGATGGSPASIDLSWQPDAEADVAGYRVYRREGQSEWKRISGDQLVVGPAFHDAEVQAGHTYSYAVTAVDARGNESGRSDEASDAVPQQ</sequence>
<proteinExistence type="predicted"/>